<feature type="region of interest" description="Disordered" evidence="4">
    <location>
        <begin position="824"/>
        <end position="864"/>
    </location>
</feature>
<dbReference type="InterPro" id="IPR039662">
    <property type="entry name" value="Cohesin_Scc3/SA"/>
</dbReference>
<evidence type="ECO:0000256" key="2">
    <source>
        <dbReference type="ARBA" id="ARBA00022829"/>
    </source>
</evidence>
<feature type="compositionally biased region" description="Low complexity" evidence="4">
    <location>
        <begin position="830"/>
        <end position="842"/>
    </location>
</feature>
<dbReference type="PANTHER" id="PTHR11199">
    <property type="entry name" value="STROMAL ANTIGEN"/>
    <property type="match status" value="1"/>
</dbReference>
<dbReference type="GO" id="GO:0007059">
    <property type="term" value="P:chromosome segregation"/>
    <property type="evidence" value="ECO:0007669"/>
    <property type="project" value="UniProtKB-KW"/>
</dbReference>
<feature type="domain" description="SCD" evidence="5">
    <location>
        <begin position="77"/>
        <end position="162"/>
    </location>
</feature>
<keyword evidence="3" id="KW-0131">Cell cycle</keyword>
<evidence type="ECO:0000313" key="7">
    <source>
        <dbReference type="Proteomes" id="UP000437017"/>
    </source>
</evidence>
<dbReference type="InterPro" id="IPR016024">
    <property type="entry name" value="ARM-type_fold"/>
</dbReference>
<keyword evidence="3" id="KW-0132">Cell division</keyword>
<dbReference type="GO" id="GO:0051301">
    <property type="term" value="P:cell division"/>
    <property type="evidence" value="ECO:0007669"/>
    <property type="project" value="UniProtKB-UniRule"/>
</dbReference>
<dbReference type="GO" id="GO:0000775">
    <property type="term" value="C:chromosome, centromeric region"/>
    <property type="evidence" value="ECO:0007669"/>
    <property type="project" value="UniProtKB-SubCell"/>
</dbReference>
<dbReference type="Pfam" id="PF24571">
    <property type="entry name" value="HEAT_SCC3-SA"/>
    <property type="match status" value="1"/>
</dbReference>
<protein>
    <recommendedName>
        <fullName evidence="3">Cohesin subunit SA</fullName>
    </recommendedName>
    <alternativeName>
        <fullName evidence="3">SCC3 homolog</fullName>
    </alternativeName>
    <alternativeName>
        <fullName evidence="3">Stromal antigen</fullName>
    </alternativeName>
</protein>
<dbReference type="InterPro" id="IPR056396">
    <property type="entry name" value="HEAT_SCC3-SA"/>
</dbReference>
<feature type="compositionally biased region" description="Basic and acidic residues" evidence="4">
    <location>
        <begin position="905"/>
        <end position="915"/>
    </location>
</feature>
<feature type="compositionally biased region" description="Basic residues" evidence="4">
    <location>
        <begin position="844"/>
        <end position="855"/>
    </location>
</feature>
<comment type="subcellular location">
    <subcellularLocation>
        <location evidence="3">Nucleus</location>
    </subcellularLocation>
    <subcellularLocation>
        <location evidence="3">Chromosome</location>
    </subcellularLocation>
    <subcellularLocation>
        <location evidence="3">Chromosome</location>
        <location evidence="3">Centromere</location>
    </subcellularLocation>
</comment>
<name>A0A643BTC2_BALPH</name>
<dbReference type="PROSITE" id="PS51425">
    <property type="entry name" value="SCD"/>
    <property type="match status" value="1"/>
</dbReference>
<dbReference type="GO" id="GO:0008278">
    <property type="term" value="C:cohesin complex"/>
    <property type="evidence" value="ECO:0007669"/>
    <property type="project" value="UniProtKB-UniRule"/>
</dbReference>
<dbReference type="OrthoDB" id="498590at2759"/>
<evidence type="ECO:0000313" key="6">
    <source>
        <dbReference type="EMBL" id="KAB0391239.1"/>
    </source>
</evidence>
<dbReference type="Pfam" id="PF08514">
    <property type="entry name" value="STAG"/>
    <property type="match status" value="1"/>
</dbReference>
<dbReference type="Proteomes" id="UP000437017">
    <property type="component" value="Unassembled WGS sequence"/>
</dbReference>
<comment type="caution">
    <text evidence="6">The sequence shown here is derived from an EMBL/GenBank/DDBJ whole genome shotgun (WGS) entry which is preliminary data.</text>
</comment>
<dbReference type="InterPro" id="IPR013721">
    <property type="entry name" value="STAG"/>
</dbReference>
<dbReference type="InterPro" id="IPR020839">
    <property type="entry name" value="SCD"/>
</dbReference>
<organism evidence="6 7">
    <name type="scientific">Balaenoptera physalus</name>
    <name type="common">Fin whale</name>
    <name type="synonym">Balaena physalus</name>
    <dbReference type="NCBI Taxonomy" id="9770"/>
    <lineage>
        <taxon>Eukaryota</taxon>
        <taxon>Metazoa</taxon>
        <taxon>Chordata</taxon>
        <taxon>Craniata</taxon>
        <taxon>Vertebrata</taxon>
        <taxon>Euteleostomi</taxon>
        <taxon>Mammalia</taxon>
        <taxon>Eutheria</taxon>
        <taxon>Laurasiatheria</taxon>
        <taxon>Artiodactyla</taxon>
        <taxon>Whippomorpha</taxon>
        <taxon>Cetacea</taxon>
        <taxon>Mysticeti</taxon>
        <taxon>Balaenopteridae</taxon>
        <taxon>Balaenoptera</taxon>
    </lineage>
</organism>
<dbReference type="EMBL" id="SGJD01004695">
    <property type="protein sequence ID" value="KAB0391239.1"/>
    <property type="molecule type" value="Genomic_DNA"/>
</dbReference>
<sequence>DSGDYPLTMPGPQWKKFRSNFCEFIGVLIRQCQYSIIYDEYMMDTVISLLTGLSDSQLQENQDEIENMMNSIFKGIFVHRYRDAIAEIRAICIEEIGVWMKMYSDAFLNDSYLKYVGWTLHDRQGEVRLKCLKALQSLYTNRELFPKLELFTNRFKDRIVSMTLDKEYDVAVEAIRLVTLILHGSEEALSNEDCENVYHLVYSAHRPVAVAAGEFLHKKLFSRHDPQAEEALAKRRGRNSPNGNLIRMLVLFFLESELHEHAAYLVDSLWESSQELLKDWECMTELLLEEPVQGEEAMSDRQESALIELMVCTIRQAAEAHPPVGRGTGKRVLTAKERKTQIDDRNKLTEHFIITLPMLLSKYSADAEKVANLLQIPQYFDLEIYSTGRMEKHLDALLKQIKFVVEKHVESDVLEACSKTYSILCSEEYTIQNRVDIARSQLIDEFVDRFNHSVEDLLQEGEEADDDDIYNVLSTLKRLTSFHNAHDLTKWDLFGNCYRLLKTGIEHGAMPEQDIVIHACKFECVLQEDLLVLRKTVKSFLAVCQQCLSNVNTPVKEQAFMLLCDLLMIFSHQLMTGGREGLQPLVFNPDTGLQSELLSFVMDHVFIDQDEENQSMEGDEEDEANKIEALHKRRNLLAAFSKLIIYDIVDMHAAADIFKHYMKYYNDYGDIIKETLSKTRQIDKIQCAKTLILSLQQLFNELVQEQGPNLDRTSAHVSGIKELARRFALTFGLDQIKTREAVATLHKDGIEFAFKYQNQKGQEYPPPNLAFLEVLSEFSSKLLRQDKKTVHSYLEKFLTEQMMERREDVWLPLISYRNSLVTGGEDDRMSVNSGSSSSKTSSVRNKKGRPPLHKKRVEDESLDNTWLNRTDTMIQTPGPLPAPQLTSTVLRENSRPMGEQIQEPESEHGSEPDFLHNKDRVQVEIWLSMYLTPNFLRRTEKKCDLPSLVQLWRALSHEASIIPVPSGTECAARNPLPSLSPQMQISWLGQPKLEDLNRKDRTGMNYMKVRTGVRHAVRGLMEEDAEPIFEDVMMSSRSQLEDMNEEFEDTMVIDLPPSRNRRERAELRPDFFDSAAIIEDDSGFGMPMF</sequence>
<evidence type="ECO:0000256" key="1">
    <source>
        <dbReference type="ARBA" id="ARBA00005486"/>
    </source>
</evidence>
<accession>A0A643BTC2</accession>
<dbReference type="PANTHER" id="PTHR11199:SF6">
    <property type="entry name" value="COHESIN SUBUNIT SA-1"/>
    <property type="match status" value="1"/>
</dbReference>
<comment type="function">
    <text evidence="3">Component of cohesin complex, a complex required for the cohesion of sister chromatids after DNA replication. The cohesin complex apparently forms a large proteinaceous ring within which sister chromatids can be trapped. At anaphase, the complex is cleaved and dissociates from chromatin, allowing sister chromatids to segregate.</text>
</comment>
<keyword evidence="2 3" id="KW-0159">Chromosome partition</keyword>
<evidence type="ECO:0000256" key="3">
    <source>
        <dbReference type="RuleBase" id="RU369063"/>
    </source>
</evidence>
<keyword evidence="7" id="KW-1185">Reference proteome</keyword>
<proteinExistence type="inferred from homology"/>
<evidence type="ECO:0000259" key="5">
    <source>
        <dbReference type="PROSITE" id="PS51425"/>
    </source>
</evidence>
<comment type="subunit">
    <text evidence="3">Part of the cohesin complex which is composed of a heterodimer between a SMC1 protein (SMC1A or SMC1B) and SMC3, which are attached via their hinge domain, and RAD21 which link them at their heads, and one STAG protein.</text>
</comment>
<feature type="region of interest" description="Disordered" evidence="4">
    <location>
        <begin position="894"/>
        <end position="915"/>
    </location>
</feature>
<evidence type="ECO:0000256" key="4">
    <source>
        <dbReference type="SAM" id="MobiDB-lite"/>
    </source>
</evidence>
<dbReference type="GO" id="GO:0007062">
    <property type="term" value="P:sister chromatid cohesion"/>
    <property type="evidence" value="ECO:0007669"/>
    <property type="project" value="UniProtKB-UniRule"/>
</dbReference>
<dbReference type="GO" id="GO:0003682">
    <property type="term" value="F:chromatin binding"/>
    <property type="evidence" value="ECO:0007669"/>
    <property type="project" value="TreeGrafter"/>
</dbReference>
<feature type="non-terminal residue" evidence="6">
    <location>
        <position position="1"/>
    </location>
</feature>
<dbReference type="AlphaFoldDB" id="A0A643BTC2"/>
<keyword evidence="3" id="KW-0158">Chromosome</keyword>
<dbReference type="GO" id="GO:0000785">
    <property type="term" value="C:chromatin"/>
    <property type="evidence" value="ECO:0007669"/>
    <property type="project" value="UniProtKB-UniRule"/>
</dbReference>
<keyword evidence="3" id="KW-0539">Nucleus</keyword>
<dbReference type="SUPFAM" id="SSF48371">
    <property type="entry name" value="ARM repeat"/>
    <property type="match status" value="1"/>
</dbReference>
<reference evidence="6 7" key="1">
    <citation type="journal article" date="2019" name="PLoS ONE">
        <title>Genomic analyses reveal an absence of contemporary introgressive admixture between fin whales and blue whales, despite known hybrids.</title>
        <authorList>
            <person name="Westbury M.V."/>
            <person name="Petersen B."/>
            <person name="Lorenzen E.D."/>
        </authorList>
    </citation>
    <scope>NUCLEOTIDE SEQUENCE [LARGE SCALE GENOMIC DNA]</scope>
    <source>
        <strain evidence="6">FinWhale-01</strain>
    </source>
</reference>
<dbReference type="Pfam" id="PF21581">
    <property type="entry name" value="SCD"/>
    <property type="match status" value="1"/>
</dbReference>
<comment type="similarity">
    <text evidence="1 3">Belongs to the SCC3 family.</text>
</comment>
<dbReference type="GO" id="GO:0005634">
    <property type="term" value="C:nucleus"/>
    <property type="evidence" value="ECO:0007669"/>
    <property type="project" value="UniProtKB-SubCell"/>
</dbReference>
<gene>
    <name evidence="6" type="ORF">E2I00_008379</name>
</gene>